<evidence type="ECO:0000313" key="3">
    <source>
        <dbReference type="Proteomes" id="UP000824232"/>
    </source>
</evidence>
<dbReference type="AlphaFoldDB" id="A0A9D1J3L1"/>
<reference evidence="2" key="2">
    <citation type="journal article" date="2021" name="PeerJ">
        <title>Extensive microbial diversity within the chicken gut microbiome revealed by metagenomics and culture.</title>
        <authorList>
            <person name="Gilroy R."/>
            <person name="Ravi A."/>
            <person name="Getino M."/>
            <person name="Pursley I."/>
            <person name="Horton D.L."/>
            <person name="Alikhan N.F."/>
            <person name="Baker D."/>
            <person name="Gharbi K."/>
            <person name="Hall N."/>
            <person name="Watson M."/>
            <person name="Adriaenssens E.M."/>
            <person name="Foster-Nyarko E."/>
            <person name="Jarju S."/>
            <person name="Secka A."/>
            <person name="Antonio M."/>
            <person name="Oren A."/>
            <person name="Chaudhuri R.R."/>
            <person name="La Ragione R."/>
            <person name="Hildebrand F."/>
            <person name="Pallen M.J."/>
        </authorList>
    </citation>
    <scope>NUCLEOTIDE SEQUENCE</scope>
    <source>
        <strain evidence="2">CHK184-20233</strain>
    </source>
</reference>
<dbReference type="InterPro" id="IPR013493">
    <property type="entry name" value="CHP02677"/>
</dbReference>
<name>A0A9D1J3L1_9FIRM</name>
<protein>
    <submittedName>
        <fullName evidence="2">TIGR02677 family protein</fullName>
    </submittedName>
</protein>
<proteinExistence type="predicted"/>
<gene>
    <name evidence="2" type="ORF">IAB38_05855</name>
</gene>
<comment type="caution">
    <text evidence="2">The sequence shown here is derived from an EMBL/GenBank/DDBJ whole genome shotgun (WGS) entry which is preliminary data.</text>
</comment>
<accession>A0A9D1J3L1</accession>
<feature type="coiled-coil region" evidence="1">
    <location>
        <begin position="61"/>
        <end position="121"/>
    </location>
</feature>
<dbReference type="Pfam" id="PF09660">
    <property type="entry name" value="DUF2397"/>
    <property type="match status" value="1"/>
</dbReference>
<dbReference type="NCBIfam" id="TIGR02677">
    <property type="entry name" value="TIGR02677 family protein"/>
    <property type="match status" value="1"/>
</dbReference>
<feature type="coiled-coil region" evidence="1">
    <location>
        <begin position="391"/>
        <end position="430"/>
    </location>
</feature>
<organism evidence="2 3">
    <name type="scientific">Candidatus Onthousia excrementipullorum</name>
    <dbReference type="NCBI Taxonomy" id="2840884"/>
    <lineage>
        <taxon>Bacteria</taxon>
        <taxon>Bacillati</taxon>
        <taxon>Bacillota</taxon>
        <taxon>Bacilli</taxon>
        <taxon>Candidatus Onthousia</taxon>
    </lineage>
</organism>
<evidence type="ECO:0000313" key="2">
    <source>
        <dbReference type="EMBL" id="HIR59558.1"/>
    </source>
</evidence>
<reference evidence="2" key="1">
    <citation type="submission" date="2020-10" db="EMBL/GenBank/DDBJ databases">
        <authorList>
            <person name="Gilroy R."/>
        </authorList>
    </citation>
    <scope>NUCLEOTIDE SEQUENCE</scope>
    <source>
        <strain evidence="2">CHK184-20233</strain>
    </source>
</reference>
<dbReference type="Proteomes" id="UP000824232">
    <property type="component" value="Unassembled WGS sequence"/>
</dbReference>
<sequence>MDNFEVLQKAITETKYLSQENTYRYRPIMRFFYHKYEEAENWLFKEDIYDELKDKIDNYTMEDLERDLEFLVDNLSLTTVQDVNNINSLADFKYKKYRYQLTDYAIAIERMTIELEEMEVKVASLSPKRFEVLRDLLKKIKKLDSLSNEELLDTWERITNEFSDINRNYQDFLKKFQESKTEELLQSTVFLEYKNKMIQYLKDFITGYLNQAEDIREILKSMDNNFQDNLIKRLEEAERGIPKIALDFNYQKFNQVNLGKWRSIYKWFVNTKEKSEGDRLLEVTSNLISRITKCASSLIELHGNMIKRKEEYKYICKLFDKKTNLTEVRDLSNAVFGIYRVKHFKGISKKDTDSLVNSYEVKPTIISVLPNDKKIRAEKRHSTIVDKTSKKKEILELYEKEEARKKEMLKKFVQTKVVELKDEVRLTKEERGYLLNLISKAGNSTNYFKEPLFGLNYKVNFNDSNTTCRIISDDGIFTLPSLSIIFEGGYDGIN</sequence>
<evidence type="ECO:0000256" key="1">
    <source>
        <dbReference type="SAM" id="Coils"/>
    </source>
</evidence>
<dbReference type="EMBL" id="DVHC01000060">
    <property type="protein sequence ID" value="HIR59558.1"/>
    <property type="molecule type" value="Genomic_DNA"/>
</dbReference>
<keyword evidence="1" id="KW-0175">Coiled coil</keyword>